<evidence type="ECO:0000256" key="1">
    <source>
        <dbReference type="SAM" id="MobiDB-lite"/>
    </source>
</evidence>
<reference evidence="3" key="1">
    <citation type="journal article" date="2022" name="Int. J. Mol. Sci.">
        <title>Draft Genome of Tanacetum Coccineum: Genomic Comparison of Closely Related Tanacetum-Family Plants.</title>
        <authorList>
            <person name="Yamashiro T."/>
            <person name="Shiraishi A."/>
            <person name="Nakayama K."/>
            <person name="Satake H."/>
        </authorList>
    </citation>
    <scope>NUCLEOTIDE SEQUENCE</scope>
</reference>
<dbReference type="EMBL" id="BQNB010020004">
    <property type="protein sequence ID" value="GJT91291.1"/>
    <property type="molecule type" value="Genomic_DNA"/>
</dbReference>
<reference evidence="3" key="2">
    <citation type="submission" date="2022-01" db="EMBL/GenBank/DDBJ databases">
        <authorList>
            <person name="Yamashiro T."/>
            <person name="Shiraishi A."/>
            <person name="Satake H."/>
            <person name="Nakayama K."/>
        </authorList>
    </citation>
    <scope>NUCLEOTIDE SEQUENCE</scope>
</reference>
<dbReference type="Pfam" id="PF13178">
    <property type="entry name" value="DUF4005"/>
    <property type="match status" value="1"/>
</dbReference>
<organism evidence="3 4">
    <name type="scientific">Tanacetum coccineum</name>
    <dbReference type="NCBI Taxonomy" id="301880"/>
    <lineage>
        <taxon>Eukaryota</taxon>
        <taxon>Viridiplantae</taxon>
        <taxon>Streptophyta</taxon>
        <taxon>Embryophyta</taxon>
        <taxon>Tracheophyta</taxon>
        <taxon>Spermatophyta</taxon>
        <taxon>Magnoliopsida</taxon>
        <taxon>eudicotyledons</taxon>
        <taxon>Gunneridae</taxon>
        <taxon>Pentapetalae</taxon>
        <taxon>asterids</taxon>
        <taxon>campanulids</taxon>
        <taxon>Asterales</taxon>
        <taxon>Asteraceae</taxon>
        <taxon>Asteroideae</taxon>
        <taxon>Anthemideae</taxon>
        <taxon>Anthemidinae</taxon>
        <taxon>Tanacetum</taxon>
    </lineage>
</organism>
<feature type="domain" description="DUF4005" evidence="2">
    <location>
        <begin position="103"/>
        <end position="167"/>
    </location>
</feature>
<accession>A0ABQ5HTV3</accession>
<feature type="region of interest" description="Disordered" evidence="1">
    <location>
        <begin position="146"/>
        <end position="178"/>
    </location>
</feature>
<proteinExistence type="predicted"/>
<keyword evidence="4" id="KW-1185">Reference proteome</keyword>
<sequence length="198" mass="22203">EKSIEGREICVEASSNCEGFSLSEQGADRDFARNGGYRRGSESRSRRMSSSFQIPNDASLNFVEESPQMPKSKLTRNNTWAWPADSNSRTPSPFVSYSHRYSLPNVSSHRFAYSSGPNDYESIYKQVTRDDSFTSHPGYMANTESFRAKVRSQSAPKQRVDPSEVASGPFMDKSKSRSPSPLLVNNFKNFIMGRIGKS</sequence>
<dbReference type="InterPro" id="IPR025064">
    <property type="entry name" value="DUF4005"/>
</dbReference>
<feature type="non-terminal residue" evidence="3">
    <location>
        <position position="1"/>
    </location>
</feature>
<evidence type="ECO:0000259" key="2">
    <source>
        <dbReference type="Pfam" id="PF13178"/>
    </source>
</evidence>
<evidence type="ECO:0000313" key="3">
    <source>
        <dbReference type="EMBL" id="GJT91291.1"/>
    </source>
</evidence>
<name>A0ABQ5HTV3_9ASTR</name>
<dbReference type="Proteomes" id="UP001151760">
    <property type="component" value="Unassembled WGS sequence"/>
</dbReference>
<protein>
    <submittedName>
        <fullName evidence="3">IQ-DOMAIN 14-like protein</fullName>
    </submittedName>
</protein>
<comment type="caution">
    <text evidence="3">The sequence shown here is derived from an EMBL/GenBank/DDBJ whole genome shotgun (WGS) entry which is preliminary data.</text>
</comment>
<evidence type="ECO:0000313" key="4">
    <source>
        <dbReference type="Proteomes" id="UP001151760"/>
    </source>
</evidence>
<gene>
    <name evidence="3" type="ORF">Tco_1080136</name>
</gene>
<feature type="region of interest" description="Disordered" evidence="1">
    <location>
        <begin position="21"/>
        <end position="52"/>
    </location>
</feature>